<dbReference type="Pfam" id="PF02891">
    <property type="entry name" value="zf-MIZ"/>
    <property type="match status" value="1"/>
</dbReference>
<dbReference type="PANTHER" id="PTHR10782:SF4">
    <property type="entry name" value="TONALLI, ISOFORM E"/>
    <property type="match status" value="1"/>
</dbReference>
<feature type="domain" description="SP-RING-type" evidence="6">
    <location>
        <begin position="862"/>
        <end position="953"/>
    </location>
</feature>
<comment type="caution">
    <text evidence="7">The sequence shown here is derived from an EMBL/GenBank/DDBJ whole genome shotgun (WGS) entry which is preliminary data.</text>
</comment>
<evidence type="ECO:0000313" key="7">
    <source>
        <dbReference type="EMBL" id="TID26789.1"/>
    </source>
</evidence>
<evidence type="ECO:0000259" key="6">
    <source>
        <dbReference type="PROSITE" id="PS51044"/>
    </source>
</evidence>
<dbReference type="PANTHER" id="PTHR10782">
    <property type="entry name" value="ZINC FINGER MIZ DOMAIN-CONTAINING PROTEIN"/>
    <property type="match status" value="1"/>
</dbReference>
<dbReference type="STRING" id="86259.A0A4Z1PUV7"/>
<reference evidence="7 8" key="1">
    <citation type="submission" date="2019-04" db="EMBL/GenBank/DDBJ databases">
        <title>High contiguity whole genome sequence and gene annotation resource for two Venturia nashicola isolates.</title>
        <authorList>
            <person name="Prokchorchik M."/>
            <person name="Won K."/>
            <person name="Lee Y."/>
            <person name="Choi E.D."/>
            <person name="Segonzac C."/>
            <person name="Sohn K.H."/>
        </authorList>
    </citation>
    <scope>NUCLEOTIDE SEQUENCE [LARGE SCALE GENOMIC DNA]</scope>
    <source>
        <strain evidence="7 8">PRI2</strain>
    </source>
</reference>
<name>A0A4Z1PUV7_9PEZI</name>
<dbReference type="InterPro" id="IPR004181">
    <property type="entry name" value="Znf_MIZ"/>
</dbReference>
<keyword evidence="8" id="KW-1185">Reference proteome</keyword>
<evidence type="ECO:0000313" key="8">
    <source>
        <dbReference type="Proteomes" id="UP000298493"/>
    </source>
</evidence>
<feature type="region of interest" description="Disordered" evidence="5">
    <location>
        <begin position="131"/>
        <end position="195"/>
    </location>
</feature>
<feature type="compositionally biased region" description="Polar residues" evidence="5">
    <location>
        <begin position="63"/>
        <end position="73"/>
    </location>
</feature>
<sequence length="1039" mass="114902">MAVPSQAHSDPNALSPPLTPNPDPQSRDETSATRTNEHGNGRKRSQTTAVPSPKRQMVEVDVQDSNLSQQQMNDVRRESSDGVGLGIRQQQREDDTLPSVVVEAQPEVQPDTVQNNTAEVMHQARLLTHQSHSPVVNQSPSFRNAPMPPPPPIPAAELAHRRTSASPTMRPGVWRASPSQSVSQSPNIGHRQVLSGSVPAPQNVLQSHSPTAVGVMQGLQQFLFVDIFSLHSPYDSQGCQDILGNYISSRGGLGNLGPTERLRLQVLQNAVAEGDWLFLFLHHIISQQFLNPGFVPPDIAMTPNFSAAAHILNTILGSPQLHDSAMMTFFAAFPCQLGLTLSFHATKEEGLLYLQQFMPNLPGIWKSMESECRDRQYPPTVVELVGYMKILSPALMRIFFTAARRTAWPCSPEQESGAQMIQLFDQVDKTFARAKNMFFSQFQHYQQSDEIQEYLRLQRIFRHLSQGQLTQDQVIQAQQRQDQAFRMQHGVHQQMRLQQAQVAQAQLQIQLQQAQQRQIGQLQPQRVNVVRPIQFSSANAIRSSLQVASGRPSSRQPSQHHSLLSTTTPSSRHPALSDFGVPTAPGNQGSSVGQSLPPPRVNGQPISGIMGASGSRDHQALPTAGLFMPALTDPPPPQPAQPNPQMAALHQAYLREPILLQPLRPSAEGPAPSFYQMVSYCILPPKRLVSGSRVQEWTFDLHEGEYEHIALTTPSEVEGQRSTRVLAEDSRQYRLRCSKMPRSAQPIRATDWIISDTSFPTNMYMVINGHDLQVRRKLHYGKDLPVDVTDHLRSGQNKLECLVNQSIYDPDASNYVFAIETVGVKSEETIIRECRKRERAAEEVLSAIKNSLKGAGPALENDDDDIIMVSGNVTIDLVDPITQNTTLTIPVRGLDCTHWSCFDLPAFLQSRMFPDPGISAVDVWRCPICRGDARPQSLIVDGFVLKVREKLDQDGQQKVRAIIVEADGSWKPKPEKMKEGGLSSQSRPTTLSTPSHQGTPVLQPSVIANPPTPQPDTTNTSNPAPKKPVEVVDIGSDTD</sequence>
<keyword evidence="7" id="KW-0396">Initiation factor</keyword>
<accession>A0A4Z1PUV7</accession>
<dbReference type="GO" id="GO:0061665">
    <property type="term" value="F:SUMO ligase activity"/>
    <property type="evidence" value="ECO:0007669"/>
    <property type="project" value="TreeGrafter"/>
</dbReference>
<dbReference type="GO" id="GO:0000785">
    <property type="term" value="C:chromatin"/>
    <property type="evidence" value="ECO:0007669"/>
    <property type="project" value="TreeGrafter"/>
</dbReference>
<gene>
    <name evidence="7" type="ORF">E6O75_ATG01282</name>
</gene>
<feature type="compositionally biased region" description="Polar residues" evidence="5">
    <location>
        <begin position="982"/>
        <end position="1002"/>
    </location>
</feature>
<feature type="compositionally biased region" description="Polar residues" evidence="5">
    <location>
        <begin position="585"/>
        <end position="594"/>
    </location>
</feature>
<dbReference type="PROSITE" id="PS51044">
    <property type="entry name" value="ZF_SP_RING"/>
    <property type="match status" value="1"/>
</dbReference>
<dbReference type="AlphaFoldDB" id="A0A4Z1PUV7"/>
<protein>
    <submittedName>
        <fullName evidence="7">Eukaryotic translation initiation factor 3 subunit A</fullName>
    </submittedName>
</protein>
<dbReference type="EMBL" id="SNSC02000002">
    <property type="protein sequence ID" value="TID26789.1"/>
    <property type="molecule type" value="Genomic_DNA"/>
</dbReference>
<dbReference type="GO" id="GO:0016925">
    <property type="term" value="P:protein sumoylation"/>
    <property type="evidence" value="ECO:0007669"/>
    <property type="project" value="TreeGrafter"/>
</dbReference>
<proteinExistence type="predicted"/>
<dbReference type="InterPro" id="IPR013083">
    <property type="entry name" value="Znf_RING/FYVE/PHD"/>
</dbReference>
<keyword evidence="1" id="KW-0479">Metal-binding</keyword>
<feature type="compositionally biased region" description="Polar residues" evidence="5">
    <location>
        <begin position="544"/>
        <end position="556"/>
    </location>
</feature>
<evidence type="ECO:0000256" key="1">
    <source>
        <dbReference type="ARBA" id="ARBA00022723"/>
    </source>
</evidence>
<keyword evidence="7" id="KW-0648">Protein biosynthesis</keyword>
<dbReference type="GO" id="GO:0008270">
    <property type="term" value="F:zinc ion binding"/>
    <property type="evidence" value="ECO:0007669"/>
    <property type="project" value="UniProtKB-KW"/>
</dbReference>
<dbReference type="GO" id="GO:0003743">
    <property type="term" value="F:translation initiation factor activity"/>
    <property type="evidence" value="ECO:0007669"/>
    <property type="project" value="UniProtKB-KW"/>
</dbReference>
<dbReference type="Gene3D" id="3.30.40.10">
    <property type="entry name" value="Zinc/RING finger domain, C3HC4 (zinc finger)"/>
    <property type="match status" value="1"/>
</dbReference>
<feature type="compositionally biased region" description="Basic and acidic residues" evidence="5">
    <location>
        <begin position="25"/>
        <end position="40"/>
    </location>
</feature>
<feature type="region of interest" description="Disordered" evidence="5">
    <location>
        <begin position="1"/>
        <end position="97"/>
    </location>
</feature>
<feature type="compositionally biased region" description="Low complexity" evidence="5">
    <location>
        <begin position="557"/>
        <end position="574"/>
    </location>
</feature>
<feature type="compositionally biased region" description="Basic and acidic residues" evidence="5">
    <location>
        <begin position="970"/>
        <end position="979"/>
    </location>
</feature>
<organism evidence="7 8">
    <name type="scientific">Venturia nashicola</name>
    <dbReference type="NCBI Taxonomy" id="86259"/>
    <lineage>
        <taxon>Eukaryota</taxon>
        <taxon>Fungi</taxon>
        <taxon>Dikarya</taxon>
        <taxon>Ascomycota</taxon>
        <taxon>Pezizomycotina</taxon>
        <taxon>Dothideomycetes</taxon>
        <taxon>Pleosporomycetidae</taxon>
        <taxon>Venturiales</taxon>
        <taxon>Venturiaceae</taxon>
        <taxon>Venturia</taxon>
    </lineage>
</organism>
<evidence type="ECO:0000256" key="5">
    <source>
        <dbReference type="SAM" id="MobiDB-lite"/>
    </source>
</evidence>
<evidence type="ECO:0000256" key="4">
    <source>
        <dbReference type="PROSITE-ProRule" id="PRU00452"/>
    </source>
</evidence>
<feature type="compositionally biased region" description="Polar residues" evidence="5">
    <location>
        <begin position="131"/>
        <end position="142"/>
    </location>
</feature>
<evidence type="ECO:0000256" key="2">
    <source>
        <dbReference type="ARBA" id="ARBA00022771"/>
    </source>
</evidence>
<feature type="region of interest" description="Disordered" evidence="5">
    <location>
        <begin position="544"/>
        <end position="619"/>
    </location>
</feature>
<keyword evidence="2 4" id="KW-0863">Zinc-finger</keyword>
<evidence type="ECO:0000256" key="3">
    <source>
        <dbReference type="ARBA" id="ARBA00022833"/>
    </source>
</evidence>
<feature type="region of interest" description="Disordered" evidence="5">
    <location>
        <begin position="970"/>
        <end position="1039"/>
    </location>
</feature>
<dbReference type="Proteomes" id="UP000298493">
    <property type="component" value="Unassembled WGS sequence"/>
</dbReference>
<feature type="compositionally biased region" description="Polar residues" evidence="5">
    <location>
        <begin position="177"/>
        <end position="187"/>
    </location>
</feature>
<keyword evidence="3" id="KW-0862">Zinc</keyword>